<accession>A0ABW9ZKY8</accession>
<comment type="similarity">
    <text evidence="7">Belongs to the MsrQ family.</text>
</comment>
<evidence type="ECO:0000259" key="8">
    <source>
        <dbReference type="Pfam" id="PF01794"/>
    </source>
</evidence>
<feature type="transmembrane region" description="Helical" evidence="7">
    <location>
        <begin position="267"/>
        <end position="284"/>
    </location>
</feature>
<feature type="transmembrane region" description="Helical" evidence="7">
    <location>
        <begin position="187"/>
        <end position="206"/>
    </location>
</feature>
<comment type="subcellular location">
    <subcellularLocation>
        <location evidence="7">Cell membrane</location>
        <topology evidence="7">Multi-pass membrane protein</topology>
    </subcellularLocation>
    <subcellularLocation>
        <location evidence="1">Membrane</location>
        <topology evidence="1">Multi-pass membrane protein</topology>
    </subcellularLocation>
</comment>
<dbReference type="Proteomes" id="UP000541347">
    <property type="component" value="Unassembled WGS sequence"/>
</dbReference>
<sequence>MAAPLSARPPLLPLLPWTDRQGRLSWLRLAVFLALLAPAAWYLGLLLAGGLRPDPARQLTFLSGEWAVWLLLVTLAVTPLRRITGWNRLAGLRRMLGLSALAYAGAHLLLYVVREHFDLLKVGSEILLRPYLTLGFAALAVLVALGATSTDGAIRRLGPRWHRLHGLVHVAAALALVHFHLQAKSDVFAATLTGGLFLLLMGYRLAVRLGLSLTRPAVLAALALLAGLATAGIEHLWYALATGLPAWRVSLASLDPAQLGDPGLIRPAWWVLLAGLSVTLLPFVRRVSGRACPL</sequence>
<dbReference type="PANTHER" id="PTHR36964">
    <property type="entry name" value="PROTEIN-METHIONINE-SULFOXIDE REDUCTASE HEME-BINDING SUBUNIT MSRQ"/>
    <property type="match status" value="1"/>
</dbReference>
<keyword evidence="10" id="KW-1185">Reference proteome</keyword>
<name>A0ABW9ZKY8_9HYPH</name>
<feature type="transmembrane region" description="Helical" evidence="7">
    <location>
        <begin position="133"/>
        <end position="152"/>
    </location>
</feature>
<feature type="transmembrane region" description="Helical" evidence="7">
    <location>
        <begin position="218"/>
        <end position="247"/>
    </location>
</feature>
<evidence type="ECO:0000256" key="3">
    <source>
        <dbReference type="ARBA" id="ARBA00022692"/>
    </source>
</evidence>
<comment type="cofactor">
    <cofactor evidence="7">
        <name>FMN</name>
        <dbReference type="ChEBI" id="CHEBI:58210"/>
    </cofactor>
    <text evidence="7">Binds 1 FMN per subunit.</text>
</comment>
<dbReference type="EMBL" id="JAABLP010000005">
    <property type="protein sequence ID" value="NBN65501.1"/>
    <property type="molecule type" value="Genomic_DNA"/>
</dbReference>
<evidence type="ECO:0000256" key="5">
    <source>
        <dbReference type="ARBA" id="ARBA00023004"/>
    </source>
</evidence>
<comment type="caution">
    <text evidence="9">The sequence shown here is derived from an EMBL/GenBank/DDBJ whole genome shotgun (WGS) entry which is preliminary data.</text>
</comment>
<evidence type="ECO:0000256" key="7">
    <source>
        <dbReference type="HAMAP-Rule" id="MF_01207"/>
    </source>
</evidence>
<comment type="cofactor">
    <cofactor evidence="7">
        <name>heme b</name>
        <dbReference type="ChEBI" id="CHEBI:60344"/>
    </cofactor>
    <text evidence="7">Binds 1 heme b (iron(II)-protoporphyrin IX) group per subunit.</text>
</comment>
<keyword evidence="7" id="KW-1003">Cell membrane</keyword>
<proteinExistence type="inferred from homology"/>
<keyword evidence="7" id="KW-0285">Flavoprotein</keyword>
<evidence type="ECO:0000256" key="4">
    <source>
        <dbReference type="ARBA" id="ARBA00022989"/>
    </source>
</evidence>
<gene>
    <name evidence="7" type="primary">msrQ</name>
    <name evidence="9" type="ORF">GWI71_17545</name>
</gene>
<keyword evidence="4 7" id="KW-1133">Transmembrane helix</keyword>
<organism evidence="9 10">
    <name type="scientific">Pannonibacter tanglangensis</name>
    <dbReference type="NCBI Taxonomy" id="2750084"/>
    <lineage>
        <taxon>Bacteria</taxon>
        <taxon>Pseudomonadati</taxon>
        <taxon>Pseudomonadota</taxon>
        <taxon>Alphaproteobacteria</taxon>
        <taxon>Hyphomicrobiales</taxon>
        <taxon>Stappiaceae</taxon>
        <taxon>Pannonibacter</taxon>
    </lineage>
</organism>
<feature type="domain" description="Ferric oxidoreductase" evidence="8">
    <location>
        <begin position="64"/>
        <end position="175"/>
    </location>
</feature>
<reference evidence="9 10" key="1">
    <citation type="submission" date="2020-01" db="EMBL/GenBank/DDBJ databases">
        <authorList>
            <person name="Peng S.Y."/>
            <person name="Li J."/>
            <person name="Wang M."/>
            <person name="Wang L."/>
            <person name="Wang C.Q."/>
            <person name="Wang J.R."/>
        </authorList>
    </citation>
    <scope>NUCLEOTIDE SEQUENCE [LARGE SCALE GENOMIC DNA]</scope>
    <source>
        <strain evidence="9 10">XCT-34</strain>
    </source>
</reference>
<dbReference type="RefSeq" id="WP_161677508.1">
    <property type="nucleotide sequence ID" value="NZ_JAABLP010000005.1"/>
</dbReference>
<feature type="transmembrane region" description="Helical" evidence="7">
    <location>
        <begin position="66"/>
        <end position="83"/>
    </location>
</feature>
<protein>
    <recommendedName>
        <fullName evidence="7">Protein-methionine-sulfoxide reductase heme-binding subunit MsrQ</fullName>
    </recommendedName>
    <alternativeName>
        <fullName evidence="7">Flavocytochrome MsrQ</fullName>
    </alternativeName>
</protein>
<evidence type="ECO:0000256" key="6">
    <source>
        <dbReference type="ARBA" id="ARBA00023136"/>
    </source>
</evidence>
<feature type="transmembrane region" description="Helical" evidence="7">
    <location>
        <begin position="164"/>
        <end position="181"/>
    </location>
</feature>
<comment type="function">
    <text evidence="7">Part of the MsrPQ system that repairs oxidized periplasmic proteins containing methionine sulfoxide residues (Met-O), using respiratory chain electrons. Thus protects these proteins from oxidative-stress damage caused by reactive species of oxygen and chlorine generated by the host defense mechanisms. MsrPQ is essential for the maintenance of envelope integrity under bleach stress, rescuing a wide series of structurally unrelated periplasmic proteins from methionine oxidation. MsrQ provides electrons for reduction to the reductase catalytic subunit MsrP, using the quinone pool of the respiratory chain.</text>
</comment>
<comment type="subunit">
    <text evidence="7">Heterodimer of a catalytic subunit (MsrP) and a heme-binding subunit (MsrQ).</text>
</comment>
<keyword evidence="7" id="KW-0249">Electron transport</keyword>
<keyword evidence="7" id="KW-0479">Metal-binding</keyword>
<evidence type="ECO:0000256" key="2">
    <source>
        <dbReference type="ARBA" id="ARBA00022448"/>
    </source>
</evidence>
<keyword evidence="2 7" id="KW-0813">Transport</keyword>
<feature type="transmembrane region" description="Helical" evidence="7">
    <location>
        <begin position="26"/>
        <end position="46"/>
    </location>
</feature>
<keyword evidence="5 7" id="KW-0408">Iron</keyword>
<dbReference type="InterPro" id="IPR022837">
    <property type="entry name" value="MsrQ-like"/>
</dbReference>
<keyword evidence="7" id="KW-0349">Heme</keyword>
<dbReference type="PANTHER" id="PTHR36964:SF1">
    <property type="entry name" value="PROTEIN-METHIONINE-SULFOXIDE REDUCTASE HEME-BINDING SUBUNIT MSRQ"/>
    <property type="match status" value="1"/>
</dbReference>
<dbReference type="Pfam" id="PF01794">
    <property type="entry name" value="Ferric_reduct"/>
    <property type="match status" value="1"/>
</dbReference>
<evidence type="ECO:0000313" key="10">
    <source>
        <dbReference type="Proteomes" id="UP000541347"/>
    </source>
</evidence>
<comment type="caution">
    <text evidence="7">Lacks conserved residue(s) required for the propagation of feature annotation.</text>
</comment>
<feature type="transmembrane region" description="Helical" evidence="7">
    <location>
        <begin position="95"/>
        <end position="113"/>
    </location>
</feature>
<dbReference type="HAMAP" id="MF_01207">
    <property type="entry name" value="MsrQ"/>
    <property type="match status" value="1"/>
</dbReference>
<keyword evidence="3 7" id="KW-0812">Transmembrane</keyword>
<evidence type="ECO:0000256" key="1">
    <source>
        <dbReference type="ARBA" id="ARBA00004141"/>
    </source>
</evidence>
<keyword evidence="7" id="KW-0288">FMN</keyword>
<dbReference type="InterPro" id="IPR013130">
    <property type="entry name" value="Fe3_Rdtase_TM_dom"/>
</dbReference>
<evidence type="ECO:0000313" key="9">
    <source>
        <dbReference type="EMBL" id="NBN65501.1"/>
    </source>
</evidence>
<keyword evidence="6 7" id="KW-0472">Membrane</keyword>